<evidence type="ECO:0000313" key="10">
    <source>
        <dbReference type="Proteomes" id="UP000037179"/>
    </source>
</evidence>
<feature type="transmembrane region" description="Helical" evidence="7">
    <location>
        <begin position="750"/>
        <end position="770"/>
    </location>
</feature>
<keyword evidence="2 7" id="KW-0812">Transmembrane</keyword>
<dbReference type="NCBIfam" id="TIGR01494">
    <property type="entry name" value="ATPase_P-type"/>
    <property type="match status" value="2"/>
</dbReference>
<proteinExistence type="predicted"/>
<dbReference type="SUPFAM" id="SSF56784">
    <property type="entry name" value="HAD-like"/>
    <property type="match status" value="1"/>
</dbReference>
<protein>
    <submittedName>
        <fullName evidence="9">Metal ABC transporter ATPase</fullName>
    </submittedName>
</protein>
<gene>
    <name evidence="9" type="ORF">NSK11_contig00146-0019</name>
</gene>
<dbReference type="PRINTS" id="PR00120">
    <property type="entry name" value="HATPASE"/>
</dbReference>
<dbReference type="GO" id="GO:0005886">
    <property type="term" value="C:plasma membrane"/>
    <property type="evidence" value="ECO:0007669"/>
    <property type="project" value="UniProtKB-SubCell"/>
</dbReference>
<dbReference type="Proteomes" id="UP000037179">
    <property type="component" value="Unassembled WGS sequence"/>
</dbReference>
<dbReference type="InterPro" id="IPR008250">
    <property type="entry name" value="ATPase_P-typ_transduc_dom_A_sf"/>
</dbReference>
<feature type="region of interest" description="Disordered" evidence="6">
    <location>
        <begin position="1"/>
        <end position="25"/>
    </location>
</feature>
<feature type="domain" description="P-type ATPase A" evidence="8">
    <location>
        <begin position="118"/>
        <end position="210"/>
    </location>
</feature>
<reference evidence="10" key="1">
    <citation type="submission" date="2015-07" db="EMBL/GenBank/DDBJ databases">
        <title>Nocardia seriolae U-1 whole genome shotgun sequence.</title>
        <authorList>
            <person name="Imajoh M."/>
            <person name="Fukumoto Y."/>
            <person name="Sukeda M."/>
            <person name="Yamane J."/>
            <person name="Yamasaki K."/>
            <person name="Shimizu M."/>
            <person name="Ohnishi K."/>
            <person name="Oshima S."/>
        </authorList>
    </citation>
    <scope>NUCLEOTIDE SEQUENCE [LARGE SCALE GENOMIC DNA]</scope>
    <source>
        <strain evidence="10">U-1</strain>
    </source>
</reference>
<dbReference type="InterPro" id="IPR023299">
    <property type="entry name" value="ATPase_P-typ_cyto_dom_N"/>
</dbReference>
<dbReference type="SFLD" id="SFLDS00003">
    <property type="entry name" value="Haloacid_Dehalogenase"/>
    <property type="match status" value="1"/>
</dbReference>
<dbReference type="InterPro" id="IPR001757">
    <property type="entry name" value="P_typ_ATPase"/>
</dbReference>
<evidence type="ECO:0000313" key="9">
    <source>
        <dbReference type="EMBL" id="GAP32216.1"/>
    </source>
</evidence>
<dbReference type="SUPFAM" id="SSF81665">
    <property type="entry name" value="Calcium ATPase, transmembrane domain M"/>
    <property type="match status" value="1"/>
</dbReference>
<evidence type="ECO:0000256" key="6">
    <source>
        <dbReference type="SAM" id="MobiDB-lite"/>
    </source>
</evidence>
<reference evidence="9 10" key="2">
    <citation type="journal article" date="2016" name="Genome Announc.">
        <title>Draft Genome Sequence of Erythromycin- and Oxytetracycline-Sensitive Nocardia seriolae Strain U-1 (NBRC 110359).</title>
        <authorList>
            <person name="Imajoh M."/>
            <person name="Sukeda M."/>
            <person name="Shimizu M."/>
            <person name="Yamane J."/>
            <person name="Ohnishi K."/>
            <person name="Oshima S."/>
        </authorList>
    </citation>
    <scope>NUCLEOTIDE SEQUENCE [LARGE SCALE GENOMIC DNA]</scope>
    <source>
        <strain evidence="9 10">U-1</strain>
    </source>
</reference>
<accession>A0ABC9Z3Z6</accession>
<evidence type="ECO:0000256" key="7">
    <source>
        <dbReference type="SAM" id="Phobius"/>
    </source>
</evidence>
<feature type="transmembrane region" description="Helical" evidence="7">
    <location>
        <begin position="782"/>
        <end position="805"/>
    </location>
</feature>
<comment type="subcellular location">
    <subcellularLocation>
        <location evidence="1">Cell membrane</location>
        <topology evidence="1">Multi-pass membrane protein</topology>
    </subcellularLocation>
</comment>
<dbReference type="Gene3D" id="3.40.50.1000">
    <property type="entry name" value="HAD superfamily/HAD-like"/>
    <property type="match status" value="1"/>
</dbReference>
<dbReference type="SFLD" id="SFLDF00027">
    <property type="entry name" value="p-type_atpase"/>
    <property type="match status" value="1"/>
</dbReference>
<evidence type="ECO:0000256" key="3">
    <source>
        <dbReference type="ARBA" id="ARBA00022967"/>
    </source>
</evidence>
<dbReference type="Gene3D" id="1.20.1110.10">
    <property type="entry name" value="Calcium-transporting ATPase, transmembrane domain"/>
    <property type="match status" value="1"/>
</dbReference>
<dbReference type="EMBL" id="BBYQ01000146">
    <property type="protein sequence ID" value="GAP32216.1"/>
    <property type="molecule type" value="Genomic_DNA"/>
</dbReference>
<feature type="transmembrane region" description="Helical" evidence="7">
    <location>
        <begin position="722"/>
        <end position="743"/>
    </location>
</feature>
<dbReference type="InterPro" id="IPR018303">
    <property type="entry name" value="ATPase_P-typ_P_site"/>
</dbReference>
<dbReference type="Pfam" id="PF00122">
    <property type="entry name" value="E1-E2_ATPase"/>
    <property type="match status" value="1"/>
</dbReference>
<dbReference type="Gene3D" id="2.70.150.10">
    <property type="entry name" value="Calcium-transporting ATPase, cytoplasmic transduction domain A"/>
    <property type="match status" value="1"/>
</dbReference>
<evidence type="ECO:0000259" key="8">
    <source>
        <dbReference type="Pfam" id="PF00122"/>
    </source>
</evidence>
<feature type="transmembrane region" description="Helical" evidence="7">
    <location>
        <begin position="228"/>
        <end position="246"/>
    </location>
</feature>
<dbReference type="InterPro" id="IPR059000">
    <property type="entry name" value="ATPase_P-type_domA"/>
</dbReference>
<comment type="caution">
    <text evidence="9">The sequence shown here is derived from an EMBL/GenBank/DDBJ whole genome shotgun (WGS) entry which is preliminary data.</text>
</comment>
<keyword evidence="4 7" id="KW-1133">Transmembrane helix</keyword>
<feature type="compositionally biased region" description="Low complexity" evidence="6">
    <location>
        <begin position="11"/>
        <end position="25"/>
    </location>
</feature>
<feature type="transmembrane region" description="Helical" evidence="7">
    <location>
        <begin position="623"/>
        <end position="644"/>
    </location>
</feature>
<evidence type="ECO:0000256" key="1">
    <source>
        <dbReference type="ARBA" id="ARBA00004651"/>
    </source>
</evidence>
<dbReference type="SUPFAM" id="SSF81653">
    <property type="entry name" value="Calcium ATPase, transduction domain A"/>
    <property type="match status" value="1"/>
</dbReference>
<organism evidence="9 10">
    <name type="scientific">Nocardia seriolae</name>
    <dbReference type="NCBI Taxonomy" id="37332"/>
    <lineage>
        <taxon>Bacteria</taxon>
        <taxon>Bacillati</taxon>
        <taxon>Actinomycetota</taxon>
        <taxon>Actinomycetes</taxon>
        <taxon>Mycobacteriales</taxon>
        <taxon>Nocardiaceae</taxon>
        <taxon>Nocardia</taxon>
    </lineage>
</organism>
<dbReference type="InterPro" id="IPR044492">
    <property type="entry name" value="P_typ_ATPase_HD_dom"/>
</dbReference>
<dbReference type="PANTHER" id="PTHR42861">
    <property type="entry name" value="CALCIUM-TRANSPORTING ATPASE"/>
    <property type="match status" value="1"/>
</dbReference>
<dbReference type="InterPro" id="IPR023214">
    <property type="entry name" value="HAD_sf"/>
</dbReference>
<dbReference type="AlphaFoldDB" id="A0ABC9Z3Z6"/>
<evidence type="ECO:0000256" key="2">
    <source>
        <dbReference type="ARBA" id="ARBA00022692"/>
    </source>
</evidence>
<dbReference type="InterPro" id="IPR023298">
    <property type="entry name" value="ATPase_P-typ_TM_dom_sf"/>
</dbReference>
<keyword evidence="10" id="KW-1185">Reference proteome</keyword>
<feature type="transmembrane region" description="Helical" evidence="7">
    <location>
        <begin position="656"/>
        <end position="676"/>
    </location>
</feature>
<dbReference type="Gene3D" id="3.40.1110.10">
    <property type="entry name" value="Calcium-transporting ATPase, cytoplasmic domain N"/>
    <property type="match status" value="1"/>
</dbReference>
<keyword evidence="5 7" id="KW-0472">Membrane</keyword>
<sequence length="830" mass="87498">MPFTVEGMSITAQAASPPGPPALGLTSAEVEQRRRDGLSNDVPERASRSVRDIVKANVFTRINAILGVLFVVVMATGSIIDGLFGLLIIANSAVGIIQEIRAKNTLDKLAIIGQAKPVVRRGGQAVSVAPQEVVLDDIIELGPGDQIVVDGEVIEAELLEVDESLLTGEADPIDKTVGAHIMSGSFVVSGSGAYRATKVGKDAYAAKLADEASKFTLVKSELRSGIDTILKVITYLLIPAGLLSIYNQLVSSKESWRPAVNGMVAALVPMVPEGLVLMTSIAFAVGVVRLGARKCLVQELPAIEGLARVDVVCADKTGTLTENGMRLAEIRAVHDVAGDGQALDRELRRVLAALAADDPRPNASVLAIKEALPDAPDWQSTGVAPFSSAKKWSGMSYGEHGNWLMGAPDVLLDPGSEIADTAQEIGAEGLRVLLLARSDRSVDAPDAPGQVTPAALVVLEQKVRPDAKGTLEYFASQHVSTKVISGDNAVSVGAVASSLGLSGGHDAVDARTLPTDQDELADVLEHKTVFGRVRPDQKRAMVGALQSRGHTVAMTGDGVNDVLALKDADIGVAMGSGSPATRSVAQIVLLDNKFATLPYVVGEGRRVIGNIERVSNLFLTKTVYSVVLAFLVGIAGIGSQIFSYKAIGYPFLPRHVTIAAWFTIGIPAFILSLAPNNERARTGFVGRVLRLAIPSGVVIGVMTFISYLVAYRGPDAGETAKVQAGTTALITLLIVAVWVLAIVARPWNWWKILLVAGSVVGYLILFALPFTRHFFKLDPSNVALTTSAIICGAIGIVLVEVAWWLSARYLGESPHSPPVVADAAPPSEKD</sequence>
<feature type="transmembrane region" description="Helical" evidence="7">
    <location>
        <begin position="688"/>
        <end position="710"/>
    </location>
</feature>
<dbReference type="Pfam" id="PF00702">
    <property type="entry name" value="Hydrolase"/>
    <property type="match status" value="1"/>
</dbReference>
<dbReference type="InterPro" id="IPR036412">
    <property type="entry name" value="HAD-like_sf"/>
</dbReference>
<dbReference type="SFLD" id="SFLDG00002">
    <property type="entry name" value="C1.7:_P-type_atpase_like"/>
    <property type="match status" value="1"/>
</dbReference>
<evidence type="ECO:0000256" key="5">
    <source>
        <dbReference type="ARBA" id="ARBA00023136"/>
    </source>
</evidence>
<dbReference type="SUPFAM" id="SSF81660">
    <property type="entry name" value="Metal cation-transporting ATPase, ATP-binding domain N"/>
    <property type="match status" value="1"/>
</dbReference>
<name>A0ABC9Z3Z6_9NOCA</name>
<dbReference type="PROSITE" id="PS00154">
    <property type="entry name" value="ATPASE_E1_E2"/>
    <property type="match status" value="1"/>
</dbReference>
<keyword evidence="3" id="KW-1278">Translocase</keyword>
<evidence type="ECO:0000256" key="4">
    <source>
        <dbReference type="ARBA" id="ARBA00022989"/>
    </source>
</evidence>
<dbReference type="PRINTS" id="PR00119">
    <property type="entry name" value="CATATPASE"/>
</dbReference>
<feature type="transmembrane region" description="Helical" evidence="7">
    <location>
        <begin position="266"/>
        <end position="288"/>
    </location>
</feature>